<name>A0A1V9ZGC6_ACHHY</name>
<dbReference type="OrthoDB" id="26681at2759"/>
<accession>A0A1V9ZGC6</accession>
<dbReference type="SMART" id="SM01026">
    <property type="entry name" value="Beach"/>
    <property type="match status" value="1"/>
</dbReference>
<dbReference type="InterPro" id="IPR036372">
    <property type="entry name" value="BEACH_dom_sf"/>
</dbReference>
<dbReference type="CDD" id="cd06071">
    <property type="entry name" value="Beach"/>
    <property type="match status" value="1"/>
</dbReference>
<protein>
    <submittedName>
        <fullName evidence="2">BEACH domain-containing protein</fullName>
    </submittedName>
</protein>
<dbReference type="STRING" id="1202772.A0A1V9ZGC6"/>
<dbReference type="Gene3D" id="1.10.1540.10">
    <property type="entry name" value="BEACH domain"/>
    <property type="match status" value="1"/>
</dbReference>
<dbReference type="PANTHER" id="PTHR13743">
    <property type="entry name" value="BEIGE/BEACH-RELATED"/>
    <property type="match status" value="1"/>
</dbReference>
<sequence>MPRPSSERWSPGSSDEWEEVDLPDLQLLSRLCECRPSPRTIAESLAHWVKDHLGQRAAWLPLLRCSHAARKSSLKEKYSSNWLATEMEGAVSRNLSIVFRDDIDDASLRHLLALAYTAASTVPWRWLEILANLPQQPRHAWSFFGEHPGLQVPLARAFEFGFVLSITVSLDPIEGHTMTLWSWQEDATSCGLDVAVVKSASSTLLVCTAWNVTSTSVRQAEVDVSTGWFTLELELSKTALRCCIDGGAVLTEPCPWTPRRSKHTLSVGRSLRPAGGSPLQGRVAALRICRLTDRDECVAMDAGADAAAPSVALAKTRHLYTALHAHGGVLWSLLPLCARRILPQLPAPGLASPEQVVGDTDLVRLVCTAVAAHRATAVEALMPFQHAHRLGSFGPLWARLWAQGRVCVSPSLVSAVFAATASLVDVAAEIGPPVGLAPWLHVVFASGPWVSAGVDVVRSYLEHLEPLVVALAPTDVPPLSHWWQSLRNLQRCPATATERAALRQQLLTVLTRLVACSPTHAATSFDALHAHLAVDAASDNADVLRWCVQHPPPAAFDSASDLWVHCMGPPFPAATRAAAAEALTALCRTNGDCRLRPSVLQALALRLAALDDAAGRAAQLGDPLVLLELALVAPTLAETRRCIGLLVADSEALARRLSECHATLEAAIVHVARLGCLAQPRDAEWLAVADGAARLVGYCLWHAAAPALVDTVVALCAERQLAAPVLAHALAQFDKTTATPAEAQFAWALFAAAATVDDSTAWVASLWPLWRGLMHPCVFGFARGLVRCGRWIAAMECLPYTANGFTYCGACQCVGLDGGCPKCGVAGGDPLGRDLFLVQGPWLEVDSAEVVAIKCALLTALAPHPAALEKIQCLVYTLPTYLAHQLPPLDTDEPSALARVAVAVQGPAFDAALTPLRDAAVLPVHLPAPQVTLEPWVPPLEPVAYADAVDEEAVFGSPAQLRRALKRVFLSHPLWRPAVTAYRVDSAEFGVARLRPRLVPYLVLPRPPRIGPPVRSLSEPLGDSTELWQHSRRLAAAAREAEVADVADRAGVLFEAFALLLRPQGNVAGRFVVAAAVISFEPHDASCATKTAEIADVKWALGRRYLLQPSVALELFWWSTRAPWFVAFESVRDCARGYAALRGIALANLAQQQPHLPPAEFFRVHRLVGAATLPAGRAVLEALDATERWQVYEISTLEYLMLVNTAAGRTYNDLNQYFVAPWIASPVDGAPRPLDKPIGALNPARLAQCQARAAALAAELRDTDGAPPPFLYGSHYSTTGSVLYFLLRLSPFTQFARDLQGGKLDHPDRLFHSMAEAWTNVLASTDVKELVPELFYHPGVFTSAAPLGTRQNGDVVQDVVLPAASPRAFVMHHRRALEAAALAPWLDLVFGCKSSGPAAWAADNVFFHLTYAEHAPSVVLRFRPHARPESDPATTQMQYFGQTPPPVFAAPHPPRPPPPTPPPEALLTRVPAPSPVVLIGGAAHHVMSANGVVCARLADADVLVATGHVSLPLSAVVTMDVGPAKTPGRYFAVVDPARGLLGVDIVVGAVVDTPLNAFLPMTQRVLCAAASASRDACAWIDTDAQLHVWATPVLRQLLFPAADCAPPEEKRSLWSALWAPDTALPSRVQLPQRPYRLLGVGDVVATATAVDLAVDLAVAATAGQLHLWALRTVTYLRCIDVAALLARPTIVVRVAVVAPDSHLVVVSATADVAAVDVNGGLLCARSFAPAPVVFAQGVVVAGAPFVIVCLADTLWVYAMGGAGETMRTLRHRATTATITGDALFVGLASGDVLELSVHGLCADATPSTHSYGA</sequence>
<gene>
    <name evidence="2" type="ORF">ACHHYP_12754</name>
</gene>
<evidence type="ECO:0000313" key="3">
    <source>
        <dbReference type="Proteomes" id="UP000243579"/>
    </source>
</evidence>
<organism evidence="2 3">
    <name type="scientific">Achlya hypogyna</name>
    <name type="common">Oomycete</name>
    <name type="synonym">Protoachlya hypogyna</name>
    <dbReference type="NCBI Taxonomy" id="1202772"/>
    <lineage>
        <taxon>Eukaryota</taxon>
        <taxon>Sar</taxon>
        <taxon>Stramenopiles</taxon>
        <taxon>Oomycota</taxon>
        <taxon>Saprolegniomycetes</taxon>
        <taxon>Saprolegniales</taxon>
        <taxon>Achlyaceae</taxon>
        <taxon>Achlya</taxon>
    </lineage>
</organism>
<dbReference type="Proteomes" id="UP000243579">
    <property type="component" value="Unassembled WGS sequence"/>
</dbReference>
<dbReference type="PROSITE" id="PS50197">
    <property type="entry name" value="BEACH"/>
    <property type="match status" value="1"/>
</dbReference>
<evidence type="ECO:0000259" key="1">
    <source>
        <dbReference type="PROSITE" id="PS50197"/>
    </source>
</evidence>
<dbReference type="InterPro" id="IPR050865">
    <property type="entry name" value="BEACH_Domain"/>
</dbReference>
<proteinExistence type="predicted"/>
<dbReference type="EMBL" id="JNBR01000123">
    <property type="protein sequence ID" value="OQR97042.1"/>
    <property type="molecule type" value="Genomic_DNA"/>
</dbReference>
<dbReference type="Pfam" id="PF02138">
    <property type="entry name" value="Beach"/>
    <property type="match status" value="1"/>
</dbReference>
<feature type="domain" description="BEACH" evidence="1">
    <location>
        <begin position="1174"/>
        <end position="1455"/>
    </location>
</feature>
<reference evidence="2 3" key="1">
    <citation type="journal article" date="2014" name="Genome Biol. Evol.">
        <title>The secreted proteins of Achlya hypogyna and Thraustotheca clavata identify the ancestral oomycete secretome and reveal gene acquisitions by horizontal gene transfer.</title>
        <authorList>
            <person name="Misner I."/>
            <person name="Blouin N."/>
            <person name="Leonard G."/>
            <person name="Richards T.A."/>
            <person name="Lane C.E."/>
        </authorList>
    </citation>
    <scope>NUCLEOTIDE SEQUENCE [LARGE SCALE GENOMIC DNA]</scope>
    <source>
        <strain evidence="2 3">ATCC 48635</strain>
    </source>
</reference>
<dbReference type="SUPFAM" id="SSF81837">
    <property type="entry name" value="BEACH domain"/>
    <property type="match status" value="1"/>
</dbReference>
<comment type="caution">
    <text evidence="2">The sequence shown here is derived from an EMBL/GenBank/DDBJ whole genome shotgun (WGS) entry which is preliminary data.</text>
</comment>
<dbReference type="InterPro" id="IPR000409">
    <property type="entry name" value="BEACH_dom"/>
</dbReference>
<keyword evidence="3" id="KW-1185">Reference proteome</keyword>
<evidence type="ECO:0000313" key="2">
    <source>
        <dbReference type="EMBL" id="OQR97042.1"/>
    </source>
</evidence>